<dbReference type="InterPro" id="IPR012934">
    <property type="entry name" value="Znf_AD"/>
</dbReference>
<name>A0A8K0C5A4_IGNLU</name>
<feature type="binding site" evidence="6">
    <location>
        <position position="11"/>
    </location>
    <ligand>
        <name>Zn(2+)</name>
        <dbReference type="ChEBI" id="CHEBI:29105"/>
    </ligand>
</feature>
<gene>
    <name evidence="10" type="ORF">ILUMI_27230</name>
</gene>
<dbReference type="Pfam" id="PF07776">
    <property type="entry name" value="zf-AD"/>
    <property type="match status" value="1"/>
</dbReference>
<evidence type="ECO:0000256" key="2">
    <source>
        <dbReference type="ARBA" id="ARBA00022737"/>
    </source>
</evidence>
<feature type="binding site" evidence="6">
    <location>
        <position position="57"/>
    </location>
    <ligand>
        <name>Zn(2+)</name>
        <dbReference type="ChEBI" id="CHEBI:29105"/>
    </ligand>
</feature>
<evidence type="ECO:0000256" key="7">
    <source>
        <dbReference type="SAM" id="MobiDB-lite"/>
    </source>
</evidence>
<feature type="binding site" evidence="6">
    <location>
        <position position="14"/>
    </location>
    <ligand>
        <name>Zn(2+)</name>
        <dbReference type="ChEBI" id="CHEBI:29105"/>
    </ligand>
</feature>
<dbReference type="PANTHER" id="PTHR24409">
    <property type="entry name" value="ZINC FINGER PROTEIN 142"/>
    <property type="match status" value="1"/>
</dbReference>
<evidence type="ECO:0000313" key="10">
    <source>
        <dbReference type="EMBL" id="KAF2878957.1"/>
    </source>
</evidence>
<feature type="domain" description="ZAD" evidence="9">
    <location>
        <begin position="9"/>
        <end position="84"/>
    </location>
</feature>
<dbReference type="Gene3D" id="3.40.1800.20">
    <property type="match status" value="1"/>
</dbReference>
<organism evidence="10 11">
    <name type="scientific">Ignelater luminosus</name>
    <name type="common">Cucubano</name>
    <name type="synonym">Pyrophorus luminosus</name>
    <dbReference type="NCBI Taxonomy" id="2038154"/>
    <lineage>
        <taxon>Eukaryota</taxon>
        <taxon>Metazoa</taxon>
        <taxon>Ecdysozoa</taxon>
        <taxon>Arthropoda</taxon>
        <taxon>Hexapoda</taxon>
        <taxon>Insecta</taxon>
        <taxon>Pterygota</taxon>
        <taxon>Neoptera</taxon>
        <taxon>Endopterygota</taxon>
        <taxon>Coleoptera</taxon>
        <taxon>Polyphaga</taxon>
        <taxon>Elateriformia</taxon>
        <taxon>Elateroidea</taxon>
        <taxon>Elateridae</taxon>
        <taxon>Agrypninae</taxon>
        <taxon>Pyrophorini</taxon>
        <taxon>Ignelater</taxon>
    </lineage>
</organism>
<protein>
    <submittedName>
        <fullName evidence="10">Uncharacterized protein</fullName>
    </submittedName>
</protein>
<keyword evidence="2" id="KW-0677">Repeat</keyword>
<keyword evidence="3 5" id="KW-0863">Zinc-finger</keyword>
<evidence type="ECO:0000256" key="5">
    <source>
        <dbReference type="PROSITE-ProRule" id="PRU00042"/>
    </source>
</evidence>
<feature type="domain" description="C2H2-type" evidence="8">
    <location>
        <begin position="594"/>
        <end position="622"/>
    </location>
</feature>
<keyword evidence="1 6" id="KW-0479">Metal-binding</keyword>
<dbReference type="OrthoDB" id="6077919at2759"/>
<dbReference type="GO" id="GO:0005634">
    <property type="term" value="C:nucleus"/>
    <property type="evidence" value="ECO:0007669"/>
    <property type="project" value="InterPro"/>
</dbReference>
<dbReference type="PANTHER" id="PTHR24409:SF295">
    <property type="entry name" value="AZ2-RELATED"/>
    <property type="match status" value="1"/>
</dbReference>
<dbReference type="AlphaFoldDB" id="A0A8K0C5A4"/>
<dbReference type="SMART" id="SM00355">
    <property type="entry name" value="ZnF_C2H2"/>
    <property type="match status" value="5"/>
</dbReference>
<dbReference type="GO" id="GO:0000977">
    <property type="term" value="F:RNA polymerase II transcription regulatory region sequence-specific DNA binding"/>
    <property type="evidence" value="ECO:0007669"/>
    <property type="project" value="TreeGrafter"/>
</dbReference>
<evidence type="ECO:0000259" key="8">
    <source>
        <dbReference type="PROSITE" id="PS50157"/>
    </source>
</evidence>
<dbReference type="PROSITE" id="PS00028">
    <property type="entry name" value="ZINC_FINGER_C2H2_1"/>
    <property type="match status" value="5"/>
</dbReference>
<dbReference type="Proteomes" id="UP000801492">
    <property type="component" value="Unassembled WGS sequence"/>
</dbReference>
<comment type="caution">
    <text evidence="10">The sequence shown here is derived from an EMBL/GenBank/DDBJ whole genome shotgun (WGS) entry which is preliminary data.</text>
</comment>
<evidence type="ECO:0000256" key="4">
    <source>
        <dbReference type="ARBA" id="ARBA00022833"/>
    </source>
</evidence>
<evidence type="ECO:0000256" key="6">
    <source>
        <dbReference type="PROSITE-ProRule" id="PRU01263"/>
    </source>
</evidence>
<feature type="region of interest" description="Disordered" evidence="7">
    <location>
        <begin position="214"/>
        <end position="250"/>
    </location>
</feature>
<keyword evidence="4 6" id="KW-0862">Zinc</keyword>
<dbReference type="PROSITE" id="PS50157">
    <property type="entry name" value="ZINC_FINGER_C2H2_2"/>
    <property type="match status" value="2"/>
</dbReference>
<dbReference type="InterPro" id="IPR013087">
    <property type="entry name" value="Znf_C2H2_type"/>
</dbReference>
<reference evidence="10" key="1">
    <citation type="submission" date="2019-08" db="EMBL/GenBank/DDBJ databases">
        <title>The genome of the North American firefly Photinus pyralis.</title>
        <authorList>
            <consortium name="Photinus pyralis genome working group"/>
            <person name="Fallon T.R."/>
            <person name="Sander Lower S.E."/>
            <person name="Weng J.-K."/>
        </authorList>
    </citation>
    <scope>NUCLEOTIDE SEQUENCE</scope>
    <source>
        <strain evidence="10">TRF0915ILg1</strain>
        <tissue evidence="10">Whole body</tissue>
    </source>
</reference>
<dbReference type="GO" id="GO:0000981">
    <property type="term" value="F:DNA-binding transcription factor activity, RNA polymerase II-specific"/>
    <property type="evidence" value="ECO:0007669"/>
    <property type="project" value="TreeGrafter"/>
</dbReference>
<feature type="binding site" evidence="6">
    <location>
        <position position="60"/>
    </location>
    <ligand>
        <name>Zn(2+)</name>
        <dbReference type="ChEBI" id="CHEBI:29105"/>
    </ligand>
</feature>
<dbReference type="EMBL" id="VTPC01091253">
    <property type="protein sequence ID" value="KAF2878957.1"/>
    <property type="molecule type" value="Genomic_DNA"/>
</dbReference>
<evidence type="ECO:0000256" key="1">
    <source>
        <dbReference type="ARBA" id="ARBA00022723"/>
    </source>
</evidence>
<evidence type="ECO:0000256" key="3">
    <source>
        <dbReference type="ARBA" id="ARBA00022771"/>
    </source>
</evidence>
<accession>A0A8K0C5A4</accession>
<sequence>MASVDEIMQACRLCLVKDQVNVPIFEEHGDTRQLSIKISTCLPVKVSIDDNLPKKICDGCSCKLDMLYRFYKSSASAEKQLLEWLHQANVNKQSTTNTTDIEYPHSIDESLVKQEVIDIDETQANDFASDDLNVPIDSNYLLQDTFEFEPAATSSTAQPTATITSANLKAAPKRKRRAAALKPLPPQANSEDEDDVDAVETKVAKTEHISDDENIDNTKEEPETAFVGVPTDNEQPGPSRVDKTADQAPNLPEDSVRIKSLLKKFSIKKCYVKLTRVPVREGQIITVLGALRGMNSKLKQLNRSKKKNDLVEESSTMPSLHCKIGLTNSSVLYGTDEISLPLKNIKNEVNCVSANNEVKEFVCNLCYDRFSNKDNYFTHMNFHKEICKSRAVWCQGCSKFYSDEKQFESHSPCKDKSLLAVSTGRLLYTIKESDKSKDNNYLRILQNKNMPFLCIYCKLRFNNAEDIKEHLICFHSDLETKFQCLWCNQSCSPLKTHMHKCMLCNKYFFNEYRFLIHIKVYHNKNVMKEEKEPNFACFYCHKRFELIVDIDIHSAAEHVEHQLKYICLICNVILNSFQEHTHANVDHRHTLATYQCSYCFKIFDSYNDIKQHFVSLHSLIREPIYNSLKCSEVIDLETEIKTEVESTEEETIPNYLYNLGLYFTGTPIVTTKKLVGGETCCSAGTCRLRLDDPSDDDRKTRSWRSETMVKRCMDIGVSQERPKRSFEMRLWENCVESNLRLLLERRLPTSGGDWAVRVVNHPTGLITIVLDSSGQHTALRIKENETRPSFSYTFLKDIKGKIDDHFNEERNPLSFCCYEDLMDGPQFPTRI</sequence>
<dbReference type="PROSITE" id="PS51915">
    <property type="entry name" value="ZAD"/>
    <property type="match status" value="1"/>
</dbReference>
<keyword evidence="11" id="KW-1185">Reference proteome</keyword>
<dbReference type="SUPFAM" id="SSF57716">
    <property type="entry name" value="Glucocorticoid receptor-like (DNA-binding domain)"/>
    <property type="match status" value="1"/>
</dbReference>
<proteinExistence type="predicted"/>
<evidence type="ECO:0000313" key="11">
    <source>
        <dbReference type="Proteomes" id="UP000801492"/>
    </source>
</evidence>
<dbReference type="GO" id="GO:0008270">
    <property type="term" value="F:zinc ion binding"/>
    <property type="evidence" value="ECO:0007669"/>
    <property type="project" value="UniProtKB-UniRule"/>
</dbReference>
<dbReference type="SMART" id="SM00868">
    <property type="entry name" value="zf-AD"/>
    <property type="match status" value="3"/>
</dbReference>
<feature type="region of interest" description="Disordered" evidence="7">
    <location>
        <begin position="168"/>
        <end position="196"/>
    </location>
</feature>
<evidence type="ECO:0000259" key="9">
    <source>
        <dbReference type="PROSITE" id="PS51915"/>
    </source>
</evidence>
<feature type="domain" description="C2H2-type" evidence="8">
    <location>
        <begin position="361"/>
        <end position="383"/>
    </location>
</feature>